<dbReference type="Proteomes" id="UP001198242">
    <property type="component" value="Unassembled WGS sequence"/>
</dbReference>
<keyword evidence="5" id="KW-1185">Reference proteome</keyword>
<sequence length="1876" mass="206020">MKSKVFKRILSAILSIQMICAFTPAIVLNANAEELQMYLNEDFTSENNKWTGKTENMEILTDEEIPYMRYTAADTEQKITRKVDNTISGGSVYVAEFDVRFSDANSGVVELYGGSKLGPTVIFDGEKIKTKYGNPSNYDTMYQGAEANKWYNVKFLANGTTSMVGYTKAAGTDEKAQATKSEKVIRNLKNTIFSQFNVTNKVNGESDIRSGAVDVRNMKVYKPAPTEVTIGVTDDISKVSIPAEGTTKTVNYLVAAALFNGVDLSSYEPLSKELVKFELYNSDDTESLQENLPTGITLNPATGILTVSSEADAGEYNVRLLSYDGAVYDSKKITIAQAGSAASVSLINPAEKLPIPNNGTVSTEFFAQCYDKAGSEAYGIPLKWSLLNADETELNDSGISIDENTGVISSTSSAAASSFKVKVALKDNPNVYGISEEIETYKMTASKIDIIGADMLQTASQVSETYTIKIFDQYGAEMPSEELSGWNAENMTDGITFENGVLTAAANSDSDVIIKATSGDITASKTVRVYKPVLSKIAVDGDMSIEIPKSGNKSFTYTAKAYDQKGVEIKDTDFSWSMEAYDNNGITFDSASAAVTADSTATEQTITVTASTADINGNLKVVVTKNPFTYKPVDGGFEIDNGNKNYTRPIYAAHTNDNGENSFRYIYYLGDRPKLVLSNAGTGTSFFRFAHMFLGIKDGKWLDEMSNITARYVNGHEEYVIKDSSFEGEIKLTYTRSDKIDAMLVKAELPDSVKDKLVVAAAGGNRIDSKQPTGGNSSALEFSPSDTNSTVPTFTDNSFSITGSYATISGTSNVKMNYAAKDSSMYSSGVDALLTSTAANQPMVVGTTDGNTENTVYMMITTDSPSENKYFNEYQTNAREIFNDSVNYFKGVAETIKIDTPDPYINSAMRAQVMAMDNIWDNPVITHGAIGWHNGQGGWRGGYCFVNAGWSDRIKTNIQNYIARQEKDTGRIWAYPSHDGRYNMSLVMVDIIMQYWDWTGDDAFFSEEGGYDFIAGHLKFMDDYMQVPGTNLYENWLDAWNTDNKWNNGGTGSIATAYTWRAYNTMAKIAAKLGKTDDAAAYQTKADLIKKEMNEQLWNADTGVFGEVKERFGYGRLNTAPDLSSIYTPVDMGIATDEQVYQMMRFTDYAVPSVANLDKIWDNIDFKYSSNRLPEYYSSDGLYVEEVMNNALAYFENGQREMGMKQFRACLVPLMKGSSAGQGTVQHIVKADLSNNGHIDFADCTSQYARTAAEGIFGIKVNVPDSKADIKPGFPADWKYASIKMDAVSYDYKYENNTDKFSVTSKENLSYEMHVPTRSSKITSVKVNGTEVTDYTVDNFVNVKTPVGNSAVVEVTYANDEIAKVETEAVGGKNSDYTVKSNGKITAISDPQSLITNTDGIGTDTITVKLGEKSGHHTFFVTVEKNDMTAVLPVDLEIKDAVELTDMEIVTGANAGIKVKLTNNTEKQLTLNAVLSTVSGKVTEENITIAAKGASNEILVPIENETDLTPGNNKVTAVLSGDIDNTIYGEITAWDLKDTVTNTAEQYQTISLDGVVNQDLRTLHQNTYDLTYEGNEHYRLERFYWSSDAERTVLPNGRAWWEPNRGTNGVPSSLNLPSSGGEYTTNIGVPFKISSSEGNNAAFVSLYNQFPDKMNIPVNTDGSKIYFMLSVSTNNMQSRIENARITVNMKDGTKEILPLTNPDNIDDWLNYQQSKPYAETGYVQMLGDKAHSNILALDFGKVNQIESVDFECLSSEVLAGLLGITVVKGEFEEPFSVGEIEFDKTELTAGETVTATSAIKNNGETDIPVNMMIALYDENGTLKELKTEKHTVTANSANEYSITYSNSAIESGDYIKAFLWNSLENMKPLTEAKILR</sequence>
<feature type="domain" description="Mannosylglycerate hydrolase MGH1-like glycoside hydrolase" evidence="3">
    <location>
        <begin position="967"/>
        <end position="1143"/>
    </location>
</feature>
<proteinExistence type="predicted"/>
<feature type="chain" id="PRO_5042125511" evidence="2">
    <location>
        <begin position="33"/>
        <end position="1876"/>
    </location>
</feature>
<evidence type="ECO:0000256" key="1">
    <source>
        <dbReference type="SAM" id="MobiDB-lite"/>
    </source>
</evidence>
<evidence type="ECO:0000313" key="4">
    <source>
        <dbReference type="EMBL" id="MCC2211076.1"/>
    </source>
</evidence>
<dbReference type="InterPro" id="IPR008928">
    <property type="entry name" value="6-hairpin_glycosidase_sf"/>
</dbReference>
<evidence type="ECO:0000256" key="2">
    <source>
        <dbReference type="SAM" id="SignalP"/>
    </source>
</evidence>
<evidence type="ECO:0000313" key="5">
    <source>
        <dbReference type="Proteomes" id="UP001198242"/>
    </source>
</evidence>
<organism evidence="4 5">
    <name type="scientific">Hominilimicola fabiformis</name>
    <dbReference type="NCBI Taxonomy" id="2885356"/>
    <lineage>
        <taxon>Bacteria</taxon>
        <taxon>Bacillati</taxon>
        <taxon>Bacillota</taxon>
        <taxon>Clostridia</taxon>
        <taxon>Eubacteriales</taxon>
        <taxon>Oscillospiraceae</taxon>
        <taxon>Hominilimicola</taxon>
    </lineage>
</organism>
<dbReference type="Pfam" id="PF22422">
    <property type="entry name" value="MGH1-like_GH"/>
    <property type="match status" value="1"/>
</dbReference>
<gene>
    <name evidence="4" type="ORF">LKE05_09785</name>
</gene>
<evidence type="ECO:0000259" key="3">
    <source>
        <dbReference type="Pfam" id="PF22422"/>
    </source>
</evidence>
<protein>
    <submittedName>
        <fullName evidence="4">DUF4450 domain-containing protein</fullName>
    </submittedName>
</protein>
<comment type="caution">
    <text evidence="4">The sequence shown here is derived from an EMBL/GenBank/DDBJ whole genome shotgun (WGS) entry which is preliminary data.</text>
</comment>
<dbReference type="EMBL" id="JAJEQM010000013">
    <property type="protein sequence ID" value="MCC2211076.1"/>
    <property type="molecule type" value="Genomic_DNA"/>
</dbReference>
<feature type="signal peptide" evidence="2">
    <location>
        <begin position="1"/>
        <end position="32"/>
    </location>
</feature>
<name>A0AAE3E050_9FIRM</name>
<dbReference type="InterPro" id="IPR012341">
    <property type="entry name" value="6hp_glycosidase-like_sf"/>
</dbReference>
<reference evidence="4 5" key="1">
    <citation type="submission" date="2021-10" db="EMBL/GenBank/DDBJ databases">
        <title>Anaerobic single-cell dispensing facilitates the cultivation of human gut bacteria.</title>
        <authorList>
            <person name="Afrizal A."/>
        </authorList>
    </citation>
    <scope>NUCLEOTIDE SEQUENCE [LARGE SCALE GENOMIC DNA]</scope>
    <source>
        <strain evidence="4 5">CLA-AA-H232</strain>
    </source>
</reference>
<accession>A0AAE3E050</accession>
<dbReference type="Gene3D" id="1.50.10.10">
    <property type="match status" value="1"/>
</dbReference>
<dbReference type="RefSeq" id="WP_308456700.1">
    <property type="nucleotide sequence ID" value="NZ_JAJEQM010000013.1"/>
</dbReference>
<keyword evidence="2" id="KW-0732">Signal</keyword>
<dbReference type="GO" id="GO:0005975">
    <property type="term" value="P:carbohydrate metabolic process"/>
    <property type="evidence" value="ECO:0007669"/>
    <property type="project" value="InterPro"/>
</dbReference>
<dbReference type="SUPFAM" id="SSF48208">
    <property type="entry name" value="Six-hairpin glycosidases"/>
    <property type="match status" value="1"/>
</dbReference>
<feature type="compositionally biased region" description="Polar residues" evidence="1">
    <location>
        <begin position="770"/>
        <end position="788"/>
    </location>
</feature>
<dbReference type="InterPro" id="IPR054491">
    <property type="entry name" value="MGH1-like_GH"/>
</dbReference>
<feature type="region of interest" description="Disordered" evidence="1">
    <location>
        <begin position="768"/>
        <end position="788"/>
    </location>
</feature>